<dbReference type="Pfam" id="PF13475">
    <property type="entry name" value="DUF4116"/>
    <property type="match status" value="1"/>
</dbReference>
<proteinExistence type="predicted"/>
<protein>
    <recommendedName>
        <fullName evidence="1">DUF4116 domain-containing protein</fullName>
    </recommendedName>
</protein>
<keyword evidence="3" id="KW-1185">Reference proteome</keyword>
<evidence type="ECO:0000259" key="1">
    <source>
        <dbReference type="Pfam" id="PF13475"/>
    </source>
</evidence>
<reference evidence="2 3" key="1">
    <citation type="submission" date="2016-12" db="EMBL/GenBank/DDBJ databases">
        <title>Isolation and genomic insights into novel planktonic Zetaproteobacteria from stratified waters of the Chesapeake Bay.</title>
        <authorList>
            <person name="McAllister S.M."/>
            <person name="Kato S."/>
            <person name="Chan C.S."/>
            <person name="Chiu B.K."/>
            <person name="Field E.K."/>
        </authorList>
    </citation>
    <scope>NUCLEOTIDE SEQUENCE [LARGE SCALE GENOMIC DNA]</scope>
    <source>
        <strain evidence="2 3">CP-5</strain>
    </source>
</reference>
<organism evidence="2 3">
    <name type="scientific">Mariprofundus aestuarium</name>
    <dbReference type="NCBI Taxonomy" id="1921086"/>
    <lineage>
        <taxon>Bacteria</taxon>
        <taxon>Pseudomonadati</taxon>
        <taxon>Pseudomonadota</taxon>
        <taxon>Candidatius Mariprofundia</taxon>
        <taxon>Mariprofundales</taxon>
        <taxon>Mariprofundaceae</taxon>
        <taxon>Mariprofundus</taxon>
    </lineage>
</organism>
<sequence>MTLSIEEFEYLERQIKEGELKLSELPEIIWENKDWAQRLCIAAVVFDPKSALDIPSDVYTENICIEAIWKGRHIFSELPNQVKTPNMCLTAVEEFPFNIRYIPESQKTDEIYETVIRERATYIDEVPEDRLTERVWAAYVRGRGRLYNVPENMRTDLVLNAAFEKEVKANIKRIRNSKGEFFLDSHDHIEYFPEGWRELYIKESVNKWADLFCELESSDKTAAICKEAVSQNAMLLKHVPDNLKTIEMCEEAVGRRGWALQYVPNAIRTQIMQD</sequence>
<name>A0A2K8L068_MARES</name>
<accession>A0A2K8L068</accession>
<dbReference type="KEGG" id="maes:Ga0123461_2252"/>
<dbReference type="RefSeq" id="WP_100278402.1">
    <property type="nucleotide sequence ID" value="NZ_CP018799.1"/>
</dbReference>
<gene>
    <name evidence="2" type="ORF">Ga0123461_2252</name>
</gene>
<evidence type="ECO:0000313" key="2">
    <source>
        <dbReference type="EMBL" id="ATX80657.1"/>
    </source>
</evidence>
<evidence type="ECO:0000313" key="3">
    <source>
        <dbReference type="Proteomes" id="UP000231701"/>
    </source>
</evidence>
<feature type="domain" description="DUF4116" evidence="1">
    <location>
        <begin position="224"/>
        <end position="268"/>
    </location>
</feature>
<dbReference type="EMBL" id="CP018799">
    <property type="protein sequence ID" value="ATX80657.1"/>
    <property type="molecule type" value="Genomic_DNA"/>
</dbReference>
<dbReference type="AlphaFoldDB" id="A0A2K8L068"/>
<dbReference type="InterPro" id="IPR025197">
    <property type="entry name" value="DUF4116"/>
</dbReference>
<dbReference type="Proteomes" id="UP000231701">
    <property type="component" value="Chromosome"/>
</dbReference>
<dbReference type="OrthoDB" id="5826084at2"/>